<reference evidence="1 2" key="1">
    <citation type="submission" date="2015-04" db="EMBL/GenBank/DDBJ databases">
        <authorList>
            <person name="Syromyatnikov M.Y."/>
            <person name="Popov V.N."/>
        </authorList>
    </citation>
    <scope>NUCLEOTIDE SEQUENCE [LARGE SCALE GENOMIC DNA]</scope>
</reference>
<gene>
    <name evidence="1" type="ORF">CLUMA_CG018657</name>
</gene>
<sequence>MRNLDRPTNCQQTIPTTVTLWSRRATRKKGNNTTPVGSVMEIVLIESRQFWGLQEKKKI</sequence>
<evidence type="ECO:0000313" key="1">
    <source>
        <dbReference type="EMBL" id="CRL05599.1"/>
    </source>
</evidence>
<dbReference type="Proteomes" id="UP000183832">
    <property type="component" value="Unassembled WGS sequence"/>
</dbReference>
<keyword evidence="2" id="KW-1185">Reference proteome</keyword>
<dbReference type="AlphaFoldDB" id="A0A1J1IZL8"/>
<organism evidence="1 2">
    <name type="scientific">Clunio marinus</name>
    <dbReference type="NCBI Taxonomy" id="568069"/>
    <lineage>
        <taxon>Eukaryota</taxon>
        <taxon>Metazoa</taxon>
        <taxon>Ecdysozoa</taxon>
        <taxon>Arthropoda</taxon>
        <taxon>Hexapoda</taxon>
        <taxon>Insecta</taxon>
        <taxon>Pterygota</taxon>
        <taxon>Neoptera</taxon>
        <taxon>Endopterygota</taxon>
        <taxon>Diptera</taxon>
        <taxon>Nematocera</taxon>
        <taxon>Chironomoidea</taxon>
        <taxon>Chironomidae</taxon>
        <taxon>Clunio</taxon>
    </lineage>
</organism>
<name>A0A1J1IZL8_9DIPT</name>
<evidence type="ECO:0000313" key="2">
    <source>
        <dbReference type="Proteomes" id="UP000183832"/>
    </source>
</evidence>
<dbReference type="EMBL" id="CVRI01000064">
    <property type="protein sequence ID" value="CRL05599.1"/>
    <property type="molecule type" value="Genomic_DNA"/>
</dbReference>
<protein>
    <submittedName>
        <fullName evidence="1">CLUMA_CG018657, isoform A</fullName>
    </submittedName>
</protein>
<accession>A0A1J1IZL8</accession>
<proteinExistence type="predicted"/>